<gene>
    <name evidence="1" type="ORF">J2S37_001312</name>
</gene>
<protein>
    <submittedName>
        <fullName evidence="1">Uncharacterized protein</fullName>
    </submittedName>
</protein>
<reference evidence="1 2" key="1">
    <citation type="submission" date="2023-07" db="EMBL/GenBank/DDBJ databases">
        <title>Sequencing the genomes of 1000 actinobacteria strains.</title>
        <authorList>
            <person name="Klenk H.-P."/>
        </authorList>
    </citation>
    <scope>NUCLEOTIDE SEQUENCE [LARGE SCALE GENOMIC DNA]</scope>
    <source>
        <strain evidence="1 2">DSM 44508</strain>
    </source>
</reference>
<comment type="caution">
    <text evidence="1">The sequence shown here is derived from an EMBL/GenBank/DDBJ whole genome shotgun (WGS) entry which is preliminary data.</text>
</comment>
<proteinExistence type="predicted"/>
<name>A0ABU2B837_9CORY</name>
<dbReference type="EMBL" id="JAVDYF010000001">
    <property type="protein sequence ID" value="MDR7354774.1"/>
    <property type="molecule type" value="Genomic_DNA"/>
</dbReference>
<sequence length="106" mass="11845">MGEVSIPAGMEKLIEKMRVSDTNVRFDELKKVCDYFFEKRPSRGALSLIAGGDDVRDITLLSCSCNGVSIKIVTVSYNHMATDHGICRYQRVCVPRVYPSNETSSH</sequence>
<evidence type="ECO:0000313" key="2">
    <source>
        <dbReference type="Proteomes" id="UP001183619"/>
    </source>
</evidence>
<accession>A0ABU2B837</accession>
<keyword evidence="2" id="KW-1185">Reference proteome</keyword>
<dbReference type="Proteomes" id="UP001183619">
    <property type="component" value="Unassembled WGS sequence"/>
</dbReference>
<evidence type="ECO:0000313" key="1">
    <source>
        <dbReference type="EMBL" id="MDR7354774.1"/>
    </source>
</evidence>
<organism evidence="1 2">
    <name type="scientific">Corynebacterium felinum</name>
    <dbReference type="NCBI Taxonomy" id="131318"/>
    <lineage>
        <taxon>Bacteria</taxon>
        <taxon>Bacillati</taxon>
        <taxon>Actinomycetota</taxon>
        <taxon>Actinomycetes</taxon>
        <taxon>Mycobacteriales</taxon>
        <taxon>Corynebacteriaceae</taxon>
        <taxon>Corynebacterium</taxon>
    </lineage>
</organism>